<organism evidence="1">
    <name type="scientific">marine sediment metagenome</name>
    <dbReference type="NCBI Taxonomy" id="412755"/>
    <lineage>
        <taxon>unclassified sequences</taxon>
        <taxon>metagenomes</taxon>
        <taxon>ecological metagenomes</taxon>
    </lineage>
</organism>
<name>A0A0F8WB20_9ZZZZ</name>
<evidence type="ECO:0000313" key="1">
    <source>
        <dbReference type="EMBL" id="KKK54002.1"/>
    </source>
</evidence>
<reference evidence="1" key="1">
    <citation type="journal article" date="2015" name="Nature">
        <title>Complex archaea that bridge the gap between prokaryotes and eukaryotes.</title>
        <authorList>
            <person name="Spang A."/>
            <person name="Saw J.H."/>
            <person name="Jorgensen S.L."/>
            <person name="Zaremba-Niedzwiedzka K."/>
            <person name="Martijn J."/>
            <person name="Lind A.E."/>
            <person name="van Eijk R."/>
            <person name="Schleper C."/>
            <person name="Guy L."/>
            <person name="Ettema T.J."/>
        </authorList>
    </citation>
    <scope>NUCLEOTIDE SEQUENCE</scope>
</reference>
<gene>
    <name evidence="1" type="ORF">LCGC14_3089150</name>
</gene>
<protein>
    <submittedName>
        <fullName evidence="1">Uncharacterized protein</fullName>
    </submittedName>
</protein>
<proteinExistence type="predicted"/>
<comment type="caution">
    <text evidence="1">The sequence shown here is derived from an EMBL/GenBank/DDBJ whole genome shotgun (WGS) entry which is preliminary data.</text>
</comment>
<sequence length="74" mass="8234">MKTAREIVEKIKTSKNHVFTKRGPTGTKLLTLSWQPQKGFRYFKGSRSGGGGIKHQRCTEAEAIELVAKTEATN</sequence>
<accession>A0A0F8WB20</accession>
<dbReference type="AlphaFoldDB" id="A0A0F8WB20"/>
<dbReference type="EMBL" id="LAZR01066222">
    <property type="protein sequence ID" value="KKK54002.1"/>
    <property type="molecule type" value="Genomic_DNA"/>
</dbReference>